<organism evidence="2 3">
    <name type="scientific">Paenibacillus eucommiae</name>
    <dbReference type="NCBI Taxonomy" id="1355755"/>
    <lineage>
        <taxon>Bacteria</taxon>
        <taxon>Bacillati</taxon>
        <taxon>Bacillota</taxon>
        <taxon>Bacilli</taxon>
        <taxon>Bacillales</taxon>
        <taxon>Paenibacillaceae</taxon>
        <taxon>Paenibacillus</taxon>
    </lineage>
</organism>
<keyword evidence="3" id="KW-1185">Reference proteome</keyword>
<dbReference type="RefSeq" id="WP_209978128.1">
    <property type="nucleotide sequence ID" value="NZ_JAGGLB010000043.1"/>
</dbReference>
<keyword evidence="1" id="KW-0812">Transmembrane</keyword>
<feature type="transmembrane region" description="Helical" evidence="1">
    <location>
        <begin position="20"/>
        <end position="42"/>
    </location>
</feature>
<reference evidence="2 3" key="1">
    <citation type="submission" date="2021-03" db="EMBL/GenBank/DDBJ databases">
        <title>Genomic Encyclopedia of Type Strains, Phase IV (KMG-IV): sequencing the most valuable type-strain genomes for metagenomic binning, comparative biology and taxonomic classification.</title>
        <authorList>
            <person name="Goeker M."/>
        </authorList>
    </citation>
    <scope>NUCLEOTIDE SEQUENCE [LARGE SCALE GENOMIC DNA]</scope>
    <source>
        <strain evidence="2 3">DSM 26048</strain>
    </source>
</reference>
<feature type="transmembrane region" description="Helical" evidence="1">
    <location>
        <begin position="91"/>
        <end position="116"/>
    </location>
</feature>
<comment type="caution">
    <text evidence="2">The sequence shown here is derived from an EMBL/GenBank/DDBJ whole genome shotgun (WGS) entry which is preliminary data.</text>
</comment>
<dbReference type="EMBL" id="JAGGLB010000043">
    <property type="protein sequence ID" value="MBP1996053.1"/>
    <property type="molecule type" value="Genomic_DNA"/>
</dbReference>
<sequence>MHQPKLRANFPKLIYYNAKISGSVYPFIGLVYVILICLMFNLRFVDFKEMAQIGEMYVSLLGIFMLPHITMPEQTDSVHETIFPRSVRHVYMVLIRIVLSVGLLGIMVAAIALLAYGQGGQFSFPEMVGGVWISTVLLGAVGLTIATITGNIAAAYIGSFMYYVLELFTKGKYTGDLYLFSLLDGRFESGKFVLAVVALVLLAFNLWVIWRRS</sequence>
<gene>
    <name evidence="2" type="ORF">J2Z66_007697</name>
</gene>
<dbReference type="Proteomes" id="UP001519287">
    <property type="component" value="Unassembled WGS sequence"/>
</dbReference>
<evidence type="ECO:0008006" key="4">
    <source>
        <dbReference type="Google" id="ProtNLM"/>
    </source>
</evidence>
<feature type="transmembrane region" description="Helical" evidence="1">
    <location>
        <begin position="128"/>
        <end position="157"/>
    </location>
</feature>
<evidence type="ECO:0000313" key="3">
    <source>
        <dbReference type="Proteomes" id="UP001519287"/>
    </source>
</evidence>
<keyword evidence="1" id="KW-0472">Membrane</keyword>
<protein>
    <recommendedName>
        <fullName evidence="4">ABC transporter permease</fullName>
    </recommendedName>
</protein>
<feature type="transmembrane region" description="Helical" evidence="1">
    <location>
        <begin position="192"/>
        <end position="210"/>
    </location>
</feature>
<keyword evidence="1" id="KW-1133">Transmembrane helix</keyword>
<evidence type="ECO:0000313" key="2">
    <source>
        <dbReference type="EMBL" id="MBP1996053.1"/>
    </source>
</evidence>
<accession>A0ABS4J877</accession>
<name>A0ABS4J877_9BACL</name>
<proteinExistence type="predicted"/>
<evidence type="ECO:0000256" key="1">
    <source>
        <dbReference type="SAM" id="Phobius"/>
    </source>
</evidence>